<name>A0A2P8F4U5_9GAMM</name>
<evidence type="ECO:0000259" key="4">
    <source>
        <dbReference type="PROSITE" id="PS50112"/>
    </source>
</evidence>
<evidence type="ECO:0000313" key="9">
    <source>
        <dbReference type="Proteomes" id="UP000242133"/>
    </source>
</evidence>
<dbReference type="GO" id="GO:0071111">
    <property type="term" value="F:cyclic-guanylate-specific phosphodiesterase activity"/>
    <property type="evidence" value="ECO:0007669"/>
    <property type="project" value="UniProtKB-EC"/>
</dbReference>
<dbReference type="InterPro" id="IPR013767">
    <property type="entry name" value="PAS_fold"/>
</dbReference>
<dbReference type="CDD" id="cd01948">
    <property type="entry name" value="EAL"/>
    <property type="match status" value="1"/>
</dbReference>
<dbReference type="InterPro" id="IPR000014">
    <property type="entry name" value="PAS"/>
</dbReference>
<dbReference type="PROSITE" id="PS50887">
    <property type="entry name" value="GGDEF"/>
    <property type="match status" value="1"/>
</dbReference>
<dbReference type="SMART" id="SM00065">
    <property type="entry name" value="GAF"/>
    <property type="match status" value="1"/>
</dbReference>
<dbReference type="Pfam" id="PF00989">
    <property type="entry name" value="PAS"/>
    <property type="match status" value="1"/>
</dbReference>
<evidence type="ECO:0000259" key="5">
    <source>
        <dbReference type="PROSITE" id="PS50113"/>
    </source>
</evidence>
<dbReference type="SUPFAM" id="SSF55781">
    <property type="entry name" value="GAF domain-like"/>
    <property type="match status" value="1"/>
</dbReference>
<dbReference type="InterPro" id="IPR035919">
    <property type="entry name" value="EAL_sf"/>
</dbReference>
<evidence type="ECO:0000259" key="7">
    <source>
        <dbReference type="PROSITE" id="PS50887"/>
    </source>
</evidence>
<feature type="domain" description="PAS" evidence="4">
    <location>
        <begin position="179"/>
        <end position="228"/>
    </location>
</feature>
<dbReference type="SMART" id="SM00267">
    <property type="entry name" value="GGDEF"/>
    <property type="match status" value="1"/>
</dbReference>
<dbReference type="CDD" id="cd01949">
    <property type="entry name" value="GGDEF"/>
    <property type="match status" value="1"/>
</dbReference>
<dbReference type="PANTHER" id="PTHR44757">
    <property type="entry name" value="DIGUANYLATE CYCLASE DGCP"/>
    <property type="match status" value="1"/>
</dbReference>
<dbReference type="CDD" id="cd00130">
    <property type="entry name" value="PAS"/>
    <property type="match status" value="3"/>
</dbReference>
<evidence type="ECO:0000259" key="6">
    <source>
        <dbReference type="PROSITE" id="PS50883"/>
    </source>
</evidence>
<dbReference type="PANTHER" id="PTHR44757:SF2">
    <property type="entry name" value="BIOFILM ARCHITECTURE MAINTENANCE PROTEIN MBAA"/>
    <property type="match status" value="1"/>
</dbReference>
<feature type="domain" description="PAC" evidence="5">
    <location>
        <begin position="232"/>
        <end position="284"/>
    </location>
</feature>
<dbReference type="PROSITE" id="PS50113">
    <property type="entry name" value="PAC"/>
    <property type="match status" value="3"/>
</dbReference>
<dbReference type="SUPFAM" id="SSF55785">
    <property type="entry name" value="PYP-like sensor domain (PAS domain)"/>
    <property type="match status" value="3"/>
</dbReference>
<keyword evidence="2" id="KW-0973">c-di-GMP</keyword>
<dbReference type="PROSITE" id="PS50883">
    <property type="entry name" value="EAL"/>
    <property type="match status" value="1"/>
</dbReference>
<evidence type="ECO:0000256" key="1">
    <source>
        <dbReference type="ARBA" id="ARBA00012282"/>
    </source>
</evidence>
<dbReference type="OrthoDB" id="6168558at2"/>
<keyword evidence="3" id="KW-0812">Transmembrane</keyword>
<dbReference type="RefSeq" id="WP_106590171.1">
    <property type="nucleotide sequence ID" value="NZ_PYGI01000001.1"/>
</dbReference>
<dbReference type="InterPro" id="IPR000160">
    <property type="entry name" value="GGDEF_dom"/>
</dbReference>
<dbReference type="PROSITE" id="PS50112">
    <property type="entry name" value="PAS"/>
    <property type="match status" value="2"/>
</dbReference>
<dbReference type="InterPro" id="IPR001610">
    <property type="entry name" value="PAC"/>
</dbReference>
<dbReference type="GO" id="GO:0006355">
    <property type="term" value="P:regulation of DNA-templated transcription"/>
    <property type="evidence" value="ECO:0007669"/>
    <property type="project" value="InterPro"/>
</dbReference>
<dbReference type="NCBIfam" id="TIGR00229">
    <property type="entry name" value="sensory_box"/>
    <property type="match status" value="3"/>
</dbReference>
<dbReference type="Gene3D" id="3.30.70.270">
    <property type="match status" value="1"/>
</dbReference>
<dbReference type="Pfam" id="PF08447">
    <property type="entry name" value="PAS_3"/>
    <property type="match status" value="2"/>
</dbReference>
<dbReference type="InterPro" id="IPR043128">
    <property type="entry name" value="Rev_trsase/Diguanyl_cyclase"/>
</dbReference>
<dbReference type="InterPro" id="IPR029787">
    <property type="entry name" value="Nucleotide_cyclase"/>
</dbReference>
<feature type="domain" description="EAL" evidence="6">
    <location>
        <begin position="882"/>
        <end position="1135"/>
    </location>
</feature>
<dbReference type="SMART" id="SM00091">
    <property type="entry name" value="PAS"/>
    <property type="match status" value="3"/>
</dbReference>
<dbReference type="NCBIfam" id="TIGR00254">
    <property type="entry name" value="GGDEF"/>
    <property type="match status" value="1"/>
</dbReference>
<dbReference type="InterPro" id="IPR052155">
    <property type="entry name" value="Biofilm_reg_signaling"/>
</dbReference>
<keyword evidence="3" id="KW-0472">Membrane</keyword>
<dbReference type="SMART" id="SM00052">
    <property type="entry name" value="EAL"/>
    <property type="match status" value="1"/>
</dbReference>
<dbReference type="InterPro" id="IPR003018">
    <property type="entry name" value="GAF"/>
</dbReference>
<organism evidence="8 9">
    <name type="scientific">Marinobacterium halophilum</name>
    <dbReference type="NCBI Taxonomy" id="267374"/>
    <lineage>
        <taxon>Bacteria</taxon>
        <taxon>Pseudomonadati</taxon>
        <taxon>Pseudomonadota</taxon>
        <taxon>Gammaproteobacteria</taxon>
        <taxon>Oceanospirillales</taxon>
        <taxon>Oceanospirillaceae</taxon>
        <taxon>Marinobacterium</taxon>
    </lineage>
</organism>
<evidence type="ECO:0000313" key="8">
    <source>
        <dbReference type="EMBL" id="PSL16729.1"/>
    </source>
</evidence>
<feature type="domain" description="GGDEF" evidence="7">
    <location>
        <begin position="740"/>
        <end position="873"/>
    </location>
</feature>
<dbReference type="Proteomes" id="UP000242133">
    <property type="component" value="Unassembled WGS sequence"/>
</dbReference>
<evidence type="ECO:0000256" key="3">
    <source>
        <dbReference type="SAM" id="Phobius"/>
    </source>
</evidence>
<dbReference type="Gene3D" id="3.30.450.40">
    <property type="match status" value="1"/>
</dbReference>
<feature type="domain" description="PAS" evidence="4">
    <location>
        <begin position="580"/>
        <end position="629"/>
    </location>
</feature>
<comment type="caution">
    <text evidence="8">The sequence shown here is derived from an EMBL/GenBank/DDBJ whole genome shotgun (WGS) entry which is preliminary data.</text>
</comment>
<dbReference type="SUPFAM" id="SSF141868">
    <property type="entry name" value="EAL domain-like"/>
    <property type="match status" value="1"/>
</dbReference>
<dbReference type="FunFam" id="3.20.20.450:FF:000001">
    <property type="entry name" value="Cyclic di-GMP phosphodiesterase yahA"/>
    <property type="match status" value="1"/>
</dbReference>
<protein>
    <recommendedName>
        <fullName evidence="1">cyclic-guanylate-specific phosphodiesterase</fullName>
        <ecNumber evidence="1">3.1.4.52</ecNumber>
    </recommendedName>
</protein>
<dbReference type="InterPro" id="IPR029016">
    <property type="entry name" value="GAF-like_dom_sf"/>
</dbReference>
<dbReference type="Pfam" id="PF00990">
    <property type="entry name" value="GGDEF"/>
    <property type="match status" value="1"/>
</dbReference>
<feature type="transmembrane region" description="Helical" evidence="3">
    <location>
        <begin position="47"/>
        <end position="69"/>
    </location>
</feature>
<sequence>MMPPKQFQSVRYVMLYLLFGLLWIHGSDTIIALLVSDVDAFEWISRLKGSVFVAISGGFLYLALVRWPAPVDRLFLQGRAQWWIVLGLLLLVFIMPLVGGALVHWFDSAQAVDGHHLPLSLLAGVAAMVLSGLLITLYRRQLQYRFSRLAARETLRREELLARFFDMPFMGMALTDPGNGKWLKVNTSLEALLGYDADTLYQRDWQSLTHPDDLLIDEAEFHRLISGDINAYQLEKRFIHANGHVVPVRIYIKLLRDSVGAPEYSICMVQDLTRERADRQALQRQSDLYNMLSRINQLTLYSRSIDEVLQSACRIAVEEGKLRFAWIGRCDEQSRLVEAITYAGDTATATGFDQLFTIFARNPGQGLSEQAVMNGRTEVINDSLQASQYQPWHDFSRRFQCLSAIALPLRHKGRIFANLTLYADTVDFFTPALVNTLEEMAGDIGFALDTITRDEALEAANQVINSSPFVLIRWQNSPGWPILFVSDNIRSWGIEPQTLVEHSGTFEAFIHPDDQLQIADDVHRFLQQGETTYTQTYRLILPQNDTVIWVEDKTHVLRDASGEVVGLEGVLIDITERRQQESRLQQAVAVIQSTREAVLITGEDQQIVQVNPAFSEMFGWSEEALSGKTPAVLRSGCHDARFYRELWQQVSARGHWQGEIMSRRRSGEVFPALLSISRVCSDTDEVTHYVGVYTDLSRLKDSESRLEHLSTHDALTGLPNRKALFHELEYCGQYNRRHARLSALLMLDLDNFRDINDSYGHLEGDRLLLQLVSRLRQGLDKHTHLYRLGGDEFAVLLEEIEHSSDAAHVVTELMRQLAPVFRLDEGSDIRVSASFGISLIDTTEMSPQVILQQADAALFKAKEQRGSLSFFSDDLTTAVRRRLELEQRLRRALERKELCLYYQPQWSIDGAEMTGVEALIRWQDPERGMIPPVEFIPVAEQSILIGMIGRWVLHEASAQIAAWQRQGLAVPRVAVNVSPQQLRYHYLPDEVAEVLEQTGIAPDLLELELTESALMAPGQDTEKMLNALRALGVRLAIDDFGTGYSSLAYLKRFPLDLLKIDKSFTDDLLESSQARAIVETIIVLGHKLGLGVLAEGVEYEAQRCELERLGCHQFQGYLKSRPLSVVELEALLAAD</sequence>
<feature type="domain" description="PAC" evidence="5">
    <location>
        <begin position="533"/>
        <end position="586"/>
    </location>
</feature>
<evidence type="ECO:0000256" key="2">
    <source>
        <dbReference type="ARBA" id="ARBA00022636"/>
    </source>
</evidence>
<accession>A0A2P8F4U5</accession>
<keyword evidence="9" id="KW-1185">Reference proteome</keyword>
<dbReference type="Pfam" id="PF00563">
    <property type="entry name" value="EAL"/>
    <property type="match status" value="1"/>
</dbReference>
<keyword evidence="3" id="KW-1133">Transmembrane helix</keyword>
<dbReference type="SUPFAM" id="SSF55073">
    <property type="entry name" value="Nucleotide cyclase"/>
    <property type="match status" value="1"/>
</dbReference>
<reference evidence="8 9" key="1">
    <citation type="submission" date="2018-03" db="EMBL/GenBank/DDBJ databases">
        <title>Genomic Encyclopedia of Archaeal and Bacterial Type Strains, Phase II (KMG-II): from individual species to whole genera.</title>
        <authorList>
            <person name="Goeker M."/>
        </authorList>
    </citation>
    <scope>NUCLEOTIDE SEQUENCE [LARGE SCALE GENOMIC DNA]</scope>
    <source>
        <strain evidence="8 9">DSM 17586</strain>
    </source>
</reference>
<dbReference type="Pfam" id="PF13185">
    <property type="entry name" value="GAF_2"/>
    <property type="match status" value="1"/>
</dbReference>
<feature type="transmembrane region" description="Helical" evidence="3">
    <location>
        <begin position="81"/>
        <end position="105"/>
    </location>
</feature>
<proteinExistence type="predicted"/>
<dbReference type="SMART" id="SM00086">
    <property type="entry name" value="PAC"/>
    <property type="match status" value="3"/>
</dbReference>
<feature type="transmembrane region" description="Helical" evidence="3">
    <location>
        <begin position="12"/>
        <end position="35"/>
    </location>
</feature>
<dbReference type="InterPro" id="IPR001633">
    <property type="entry name" value="EAL_dom"/>
</dbReference>
<dbReference type="EC" id="3.1.4.52" evidence="1"/>
<feature type="domain" description="PAC" evidence="5">
    <location>
        <begin position="656"/>
        <end position="708"/>
    </location>
</feature>
<gene>
    <name evidence="8" type="ORF">CLV44_101127</name>
</gene>
<dbReference type="EMBL" id="PYGI01000001">
    <property type="protein sequence ID" value="PSL16729.1"/>
    <property type="molecule type" value="Genomic_DNA"/>
</dbReference>
<feature type="transmembrane region" description="Helical" evidence="3">
    <location>
        <begin position="117"/>
        <end position="138"/>
    </location>
</feature>
<dbReference type="InterPro" id="IPR013655">
    <property type="entry name" value="PAS_fold_3"/>
</dbReference>
<dbReference type="Gene3D" id="3.30.450.20">
    <property type="entry name" value="PAS domain"/>
    <property type="match status" value="3"/>
</dbReference>
<dbReference type="InterPro" id="IPR035965">
    <property type="entry name" value="PAS-like_dom_sf"/>
</dbReference>
<dbReference type="AlphaFoldDB" id="A0A2P8F4U5"/>
<dbReference type="InterPro" id="IPR000700">
    <property type="entry name" value="PAS-assoc_C"/>
</dbReference>
<dbReference type="Gene3D" id="3.20.20.450">
    <property type="entry name" value="EAL domain"/>
    <property type="match status" value="1"/>
</dbReference>